<comment type="catalytic activity">
    <reaction evidence="3">
        <text>[thioredoxin]-dithiol + NADP(+) = [thioredoxin]-disulfide + NADPH + H(+)</text>
        <dbReference type="Rhea" id="RHEA:20345"/>
        <dbReference type="Rhea" id="RHEA-COMP:10698"/>
        <dbReference type="Rhea" id="RHEA-COMP:10700"/>
        <dbReference type="ChEBI" id="CHEBI:15378"/>
        <dbReference type="ChEBI" id="CHEBI:29950"/>
        <dbReference type="ChEBI" id="CHEBI:50058"/>
        <dbReference type="ChEBI" id="CHEBI:57783"/>
        <dbReference type="ChEBI" id="CHEBI:58349"/>
        <dbReference type="EC" id="1.8.1.9"/>
    </reaction>
</comment>
<keyword evidence="6" id="KW-1185">Reference proteome</keyword>
<dbReference type="GO" id="GO:0004791">
    <property type="term" value="F:thioredoxin-disulfide reductase (NADPH) activity"/>
    <property type="evidence" value="ECO:0007669"/>
    <property type="project" value="UniProtKB-EC"/>
</dbReference>
<evidence type="ECO:0000256" key="3">
    <source>
        <dbReference type="ARBA" id="ARBA00048132"/>
    </source>
</evidence>
<dbReference type="PANTHER" id="PTHR48105">
    <property type="entry name" value="THIOREDOXIN REDUCTASE 1-RELATED-RELATED"/>
    <property type="match status" value="1"/>
</dbReference>
<evidence type="ECO:0000259" key="4">
    <source>
        <dbReference type="Pfam" id="PF07992"/>
    </source>
</evidence>
<dbReference type="PRINTS" id="PR00368">
    <property type="entry name" value="FADPNR"/>
</dbReference>
<comment type="caution">
    <text evidence="5">The sequence shown here is derived from an EMBL/GenBank/DDBJ whole genome shotgun (WGS) entry which is preliminary data.</text>
</comment>
<dbReference type="Pfam" id="PF07992">
    <property type="entry name" value="Pyr_redox_2"/>
    <property type="match status" value="1"/>
</dbReference>
<gene>
    <name evidence="5" type="ORF">C8E87_0463</name>
</gene>
<accession>A0A4R6JM17</accession>
<dbReference type="InterPro" id="IPR050097">
    <property type="entry name" value="Ferredoxin-NADP_redctase_2"/>
</dbReference>
<dbReference type="InterPro" id="IPR023753">
    <property type="entry name" value="FAD/NAD-binding_dom"/>
</dbReference>
<dbReference type="AlphaFoldDB" id="A0A4R6JM17"/>
<proteinExistence type="predicted"/>
<evidence type="ECO:0000256" key="2">
    <source>
        <dbReference type="ARBA" id="ARBA00023002"/>
    </source>
</evidence>
<dbReference type="RefSeq" id="WP_133871578.1">
    <property type="nucleotide sequence ID" value="NZ_BOMD01000071.1"/>
</dbReference>
<feature type="domain" description="FAD/NAD(P)-binding" evidence="4">
    <location>
        <begin position="3"/>
        <end position="288"/>
    </location>
</feature>
<evidence type="ECO:0000313" key="6">
    <source>
        <dbReference type="Proteomes" id="UP000294901"/>
    </source>
</evidence>
<keyword evidence="2" id="KW-0560">Oxidoreductase</keyword>
<sequence>MWDCVIIGAGAAGLSAGLTLGRARRTTLAVDSGRPSNAVARAIGGLLGHDGRPPLEYYALARAELAAYPSVELADGEITAADRQPDGTYAVTFADGRREQARTLLLAAGMDYRYPPVPGLAELWGGDVFHCPFCHGWEVRDRPTAVLATGAVGLHGALNLRGYTDDITLLTNGAELSGAHRDQLAAAGVKWNERPLATVEGAGSRLRAVTFADGTELAVSAMLVKAFLRQRSTLARDLGATVSMSNENLGVEAIAVDPMFRTGVPGLFAAGDAATSIPPSMAAAVASGYLAGASAAVQLTAGF</sequence>
<evidence type="ECO:0000313" key="5">
    <source>
        <dbReference type="EMBL" id="TDO36877.1"/>
    </source>
</evidence>
<dbReference type="EMBL" id="SNWR01000001">
    <property type="protein sequence ID" value="TDO36877.1"/>
    <property type="molecule type" value="Genomic_DNA"/>
</dbReference>
<name>A0A4R6JM17_9ACTN</name>
<dbReference type="OrthoDB" id="9786503at2"/>
<dbReference type="SUPFAM" id="SSF51905">
    <property type="entry name" value="FAD/NAD(P)-binding domain"/>
    <property type="match status" value="1"/>
</dbReference>
<reference evidence="5 6" key="1">
    <citation type="submission" date="2019-03" db="EMBL/GenBank/DDBJ databases">
        <title>Sequencing the genomes of 1000 actinobacteria strains.</title>
        <authorList>
            <person name="Klenk H.-P."/>
        </authorList>
    </citation>
    <scope>NUCLEOTIDE SEQUENCE [LARGE SCALE GENOMIC DNA]</scope>
    <source>
        <strain evidence="5 6">DSM 43805</strain>
    </source>
</reference>
<dbReference type="InterPro" id="IPR036188">
    <property type="entry name" value="FAD/NAD-bd_sf"/>
</dbReference>
<keyword evidence="1" id="KW-0285">Flavoprotein</keyword>
<organism evidence="5 6">
    <name type="scientific">Paractinoplanes brasiliensis</name>
    <dbReference type="NCBI Taxonomy" id="52695"/>
    <lineage>
        <taxon>Bacteria</taxon>
        <taxon>Bacillati</taxon>
        <taxon>Actinomycetota</taxon>
        <taxon>Actinomycetes</taxon>
        <taxon>Micromonosporales</taxon>
        <taxon>Micromonosporaceae</taxon>
        <taxon>Paractinoplanes</taxon>
    </lineage>
</organism>
<dbReference type="PRINTS" id="PR00469">
    <property type="entry name" value="PNDRDTASEII"/>
</dbReference>
<evidence type="ECO:0000256" key="1">
    <source>
        <dbReference type="ARBA" id="ARBA00022630"/>
    </source>
</evidence>
<dbReference type="Gene3D" id="3.50.50.60">
    <property type="entry name" value="FAD/NAD(P)-binding domain"/>
    <property type="match status" value="2"/>
</dbReference>
<dbReference type="Proteomes" id="UP000294901">
    <property type="component" value="Unassembled WGS sequence"/>
</dbReference>
<protein>
    <submittedName>
        <fullName evidence="5">Thioredoxin reductase</fullName>
    </submittedName>
</protein>